<evidence type="ECO:0000256" key="8">
    <source>
        <dbReference type="ARBA" id="ARBA00022989"/>
    </source>
</evidence>
<dbReference type="GO" id="GO:0030497">
    <property type="term" value="P:fatty acid elongation"/>
    <property type="evidence" value="ECO:0007669"/>
    <property type="project" value="TreeGrafter"/>
</dbReference>
<feature type="transmembrane region" description="Helical" evidence="13">
    <location>
        <begin position="168"/>
        <end position="188"/>
    </location>
</feature>
<keyword evidence="6 13" id="KW-0812">Transmembrane</keyword>
<dbReference type="GO" id="GO:0042761">
    <property type="term" value="P:very long-chain fatty acid biosynthetic process"/>
    <property type="evidence" value="ECO:0007669"/>
    <property type="project" value="TreeGrafter"/>
</dbReference>
<accession>A0A7S2UUR1</accession>
<evidence type="ECO:0000256" key="10">
    <source>
        <dbReference type="ARBA" id="ARBA00023136"/>
    </source>
</evidence>
<keyword evidence="5" id="KW-0444">Lipid biosynthesis</keyword>
<gene>
    <name evidence="14" type="ORF">ASEP1449_LOCUS19938</name>
</gene>
<name>A0A7S2UUR1_9STRA</name>
<organism evidence="14">
    <name type="scientific">Attheya septentrionalis</name>
    <dbReference type="NCBI Taxonomy" id="420275"/>
    <lineage>
        <taxon>Eukaryota</taxon>
        <taxon>Sar</taxon>
        <taxon>Stramenopiles</taxon>
        <taxon>Ochrophyta</taxon>
        <taxon>Bacillariophyta</taxon>
        <taxon>Coscinodiscophyceae</taxon>
        <taxon>Chaetocerotophycidae</taxon>
        <taxon>Chaetocerotales</taxon>
        <taxon>Attheyaceae</taxon>
        <taxon>Attheya</taxon>
    </lineage>
</organism>
<dbReference type="GO" id="GO:0005789">
    <property type="term" value="C:endoplasmic reticulum membrane"/>
    <property type="evidence" value="ECO:0007669"/>
    <property type="project" value="TreeGrafter"/>
</dbReference>
<dbReference type="Pfam" id="PF04387">
    <property type="entry name" value="PTPLA"/>
    <property type="match status" value="1"/>
</dbReference>
<evidence type="ECO:0000256" key="1">
    <source>
        <dbReference type="ARBA" id="ARBA00004141"/>
    </source>
</evidence>
<evidence type="ECO:0000256" key="6">
    <source>
        <dbReference type="ARBA" id="ARBA00022692"/>
    </source>
</evidence>
<dbReference type="PANTHER" id="PTHR11035">
    <property type="entry name" value="VERY-LONG-CHAIN (3R)-3-HYDROXYACYL-COA DEHYDRATASE"/>
    <property type="match status" value="1"/>
</dbReference>
<proteinExistence type="inferred from homology"/>
<comment type="subcellular location">
    <subcellularLocation>
        <location evidence="1">Membrane</location>
        <topology evidence="1">Multi-pass membrane protein</topology>
    </subcellularLocation>
</comment>
<dbReference type="GO" id="GO:0030148">
    <property type="term" value="P:sphingolipid biosynthetic process"/>
    <property type="evidence" value="ECO:0007669"/>
    <property type="project" value="TreeGrafter"/>
</dbReference>
<keyword evidence="11" id="KW-0275">Fatty acid biosynthesis</keyword>
<comment type="pathway">
    <text evidence="2">Lipid metabolism; fatty acid biosynthesis.</text>
</comment>
<dbReference type="GO" id="GO:0102158">
    <property type="term" value="F:very-long-chain (3R)-3-hydroxyacyl-CoA dehydratase activity"/>
    <property type="evidence" value="ECO:0007669"/>
    <property type="project" value="UniProtKB-EC"/>
</dbReference>
<protein>
    <recommendedName>
        <fullName evidence="4">very-long-chain (3R)-3-hydroxyacyl-CoA dehydratase</fullName>
        <ecNumber evidence="4">4.2.1.134</ecNumber>
    </recommendedName>
</protein>
<reference evidence="14" key="1">
    <citation type="submission" date="2021-01" db="EMBL/GenBank/DDBJ databases">
        <authorList>
            <person name="Corre E."/>
            <person name="Pelletier E."/>
            <person name="Niang G."/>
            <person name="Scheremetjew M."/>
            <person name="Finn R."/>
            <person name="Kale V."/>
            <person name="Holt S."/>
            <person name="Cochrane G."/>
            <person name="Meng A."/>
            <person name="Brown T."/>
            <person name="Cohen L."/>
        </authorList>
    </citation>
    <scope>NUCLEOTIDE SEQUENCE</scope>
    <source>
        <strain evidence="14">CCMP2084</strain>
    </source>
</reference>
<evidence type="ECO:0000256" key="2">
    <source>
        <dbReference type="ARBA" id="ARBA00005194"/>
    </source>
</evidence>
<keyword evidence="10 13" id="KW-0472">Membrane</keyword>
<keyword evidence="7" id="KW-0276">Fatty acid metabolism</keyword>
<sequence length="212" mass="23354">MAKKPLAPLGPLFTVLNWVACAGWSYVLYQLLTNQYSSYPNLTDVDEHVQNVVLGLEVICIVEVVRIVLGDLPGNLVLGLVLHAIRFTALTQILPRLQNHWTGPAVIASWAVTEVTRYPMYIFPKSEACRSVRMVVPLFTFPIGAFSEAYGAFLVLSAEDTPSLLKMAIWIVLFVNGVLGPTMAYPALLKKGLPVVGLAKKRDTKQSVKKTE</sequence>
<feature type="transmembrane region" description="Helical" evidence="13">
    <location>
        <begin position="135"/>
        <end position="156"/>
    </location>
</feature>
<evidence type="ECO:0000256" key="11">
    <source>
        <dbReference type="ARBA" id="ARBA00023160"/>
    </source>
</evidence>
<evidence type="ECO:0000256" key="3">
    <source>
        <dbReference type="ARBA" id="ARBA00007811"/>
    </source>
</evidence>
<dbReference type="InterPro" id="IPR007482">
    <property type="entry name" value="Tyr_Pase-like_PTPLA"/>
</dbReference>
<evidence type="ECO:0000256" key="9">
    <source>
        <dbReference type="ARBA" id="ARBA00023098"/>
    </source>
</evidence>
<evidence type="ECO:0000256" key="5">
    <source>
        <dbReference type="ARBA" id="ARBA00022516"/>
    </source>
</evidence>
<evidence type="ECO:0000256" key="7">
    <source>
        <dbReference type="ARBA" id="ARBA00022832"/>
    </source>
</evidence>
<keyword evidence="8 13" id="KW-1133">Transmembrane helix</keyword>
<dbReference type="EC" id="4.2.1.134" evidence="4"/>
<dbReference type="AlphaFoldDB" id="A0A7S2UUR1"/>
<feature type="transmembrane region" description="Helical" evidence="13">
    <location>
        <begin position="12"/>
        <end position="32"/>
    </location>
</feature>
<comment type="similarity">
    <text evidence="3">Belongs to the very long-chain fatty acids dehydratase HACD family.</text>
</comment>
<evidence type="ECO:0000256" key="12">
    <source>
        <dbReference type="ARBA" id="ARBA00023239"/>
    </source>
</evidence>
<dbReference type="PANTHER" id="PTHR11035:SF35">
    <property type="entry name" value="VERY-LONG-CHAIN (3R)-3-HYDROXYACYL-COA DEHYDRATASE"/>
    <property type="match status" value="1"/>
</dbReference>
<evidence type="ECO:0000256" key="13">
    <source>
        <dbReference type="SAM" id="Phobius"/>
    </source>
</evidence>
<evidence type="ECO:0000313" key="14">
    <source>
        <dbReference type="EMBL" id="CAD9828103.1"/>
    </source>
</evidence>
<dbReference type="EMBL" id="HBHQ01029398">
    <property type="protein sequence ID" value="CAD9828103.1"/>
    <property type="molecule type" value="Transcribed_RNA"/>
</dbReference>
<keyword evidence="12" id="KW-0456">Lyase</keyword>
<dbReference type="UniPathway" id="UPA00094"/>
<evidence type="ECO:0000256" key="4">
    <source>
        <dbReference type="ARBA" id="ARBA00013122"/>
    </source>
</evidence>
<keyword evidence="9" id="KW-0443">Lipid metabolism</keyword>